<feature type="domain" description="Acyl-CoA dehydrogenase/oxidase C-terminal" evidence="6">
    <location>
        <begin position="628"/>
        <end position="778"/>
    </location>
</feature>
<dbReference type="Gene3D" id="2.40.110.10">
    <property type="entry name" value="Butyryl-CoA Dehydrogenase, subunit A, domain 2"/>
    <property type="match status" value="1"/>
</dbReference>
<proteinExistence type="inferred from homology"/>
<protein>
    <submittedName>
        <fullName evidence="9">Acyl-CoA dehydrogenase</fullName>
    </submittedName>
</protein>
<evidence type="ECO:0000256" key="1">
    <source>
        <dbReference type="ARBA" id="ARBA00001974"/>
    </source>
</evidence>
<dbReference type="InterPro" id="IPR013786">
    <property type="entry name" value="AcylCoA_DH/ox_N"/>
</dbReference>
<organism evidence="9">
    <name type="scientific">Halopseudomonas xinjiangensis</name>
    <dbReference type="NCBI Taxonomy" id="487184"/>
    <lineage>
        <taxon>Bacteria</taxon>
        <taxon>Pseudomonadati</taxon>
        <taxon>Pseudomonadota</taxon>
        <taxon>Gammaproteobacteria</taxon>
        <taxon>Pseudomonadales</taxon>
        <taxon>Pseudomonadaceae</taxon>
        <taxon>Halopseudomonas</taxon>
    </lineage>
</organism>
<keyword evidence="3" id="KW-0285">Flavoprotein</keyword>
<evidence type="ECO:0000259" key="8">
    <source>
        <dbReference type="Pfam" id="PF02771"/>
    </source>
</evidence>
<accession>A0A7V1FTQ6</accession>
<evidence type="ECO:0000259" key="7">
    <source>
        <dbReference type="Pfam" id="PF02770"/>
    </source>
</evidence>
<dbReference type="AlphaFoldDB" id="A0A7V1FTQ6"/>
<dbReference type="PANTHER" id="PTHR43292:SF3">
    <property type="entry name" value="ACYL-COA DEHYDROGENASE FADE29"/>
    <property type="match status" value="1"/>
</dbReference>
<dbReference type="Gene3D" id="1.20.140.10">
    <property type="entry name" value="Butyryl-CoA Dehydrogenase, subunit A, domain 3"/>
    <property type="match status" value="2"/>
</dbReference>
<keyword evidence="5" id="KW-0560">Oxidoreductase</keyword>
<evidence type="ECO:0000256" key="3">
    <source>
        <dbReference type="ARBA" id="ARBA00022630"/>
    </source>
</evidence>
<name>A0A7V1FTQ6_9GAMM</name>
<dbReference type="InterPro" id="IPR009075">
    <property type="entry name" value="AcylCo_DH/oxidase_C"/>
</dbReference>
<comment type="caution">
    <text evidence="9">The sequence shown here is derived from an EMBL/GenBank/DDBJ whole genome shotgun (WGS) entry which is preliminary data.</text>
</comment>
<dbReference type="Pfam" id="PF02770">
    <property type="entry name" value="Acyl-CoA_dh_M"/>
    <property type="match status" value="1"/>
</dbReference>
<dbReference type="InterPro" id="IPR009100">
    <property type="entry name" value="AcylCoA_DH/oxidase_NM_dom_sf"/>
</dbReference>
<feature type="domain" description="Acyl-CoA dehydrogenase/oxidase C-terminal" evidence="6">
    <location>
        <begin position="237"/>
        <end position="367"/>
    </location>
</feature>
<dbReference type="GO" id="GO:0005886">
    <property type="term" value="C:plasma membrane"/>
    <property type="evidence" value="ECO:0007669"/>
    <property type="project" value="TreeGrafter"/>
</dbReference>
<dbReference type="GO" id="GO:0050660">
    <property type="term" value="F:flavin adenine dinucleotide binding"/>
    <property type="evidence" value="ECO:0007669"/>
    <property type="project" value="InterPro"/>
</dbReference>
<dbReference type="InterPro" id="IPR052161">
    <property type="entry name" value="Mycobact_Acyl-CoA_DH"/>
</dbReference>
<dbReference type="InterPro" id="IPR046373">
    <property type="entry name" value="Acyl-CoA_Oxase/DH_mid-dom_sf"/>
</dbReference>
<feature type="domain" description="Acyl-CoA dehydrogenase/oxidase N-terminal" evidence="8">
    <location>
        <begin position="48"/>
        <end position="89"/>
    </location>
</feature>
<comment type="similarity">
    <text evidence="2">Belongs to the acyl-CoA dehydrogenase family.</text>
</comment>
<sequence length="786" mass="85613">MLNDRTFDMNAMIDDSIAVMLKESADSFLSGLSPVARLALGNEPVRLVDRAVWSSMADLGWTAVLLNEELGGSGLGLEEAAVLAEIMGNKLLGEPFVACCVMPSIVLNDSIRTDAVTHIARQLASGERLVTLAWQEQENQTAPGLPETVLRDGRVSGVKRFVSGCEDDSILLVSVQTGDEIALVAVDASGAGVRIERFGAGVGSQAHVYFDQVELIGSAPLLIGEAARQTLGQALLAGCIVLSAELCGYANGCLAKTLDFVGQRHQFDRPIASFQSIQHRCVDLDIECRLGNAAWKHAVACFSQSTTAPQTLAAASSAKARCADAAVKVALQSVHMHGAMGFSEETGVGLYLRAALFAAAWLGGAREHRRFFQSESGTVAAPNEPPALIADVAPAPVNMDALSDDGFRLYLRQWINDNYPAHLRQNDRRPFLRLRADDMTHWLKLLNDNGLRAPAWPKAYGGMGLSFARQLIYQQEMERAGVGRIIDTGETQLGPTLMTWGTDEQKAYYMPRILECTDVWSQGYSEPGSGSDLASLKTRADLQGDEFIVNGQKIWTTHATDATHVFALVRTGRFEKKQQGISFLLIDLKSPGISIRPIRNIAAEEEFCEVFFDDVRVPAGNLVGKLHEGWSVAKSLLGHERIWLGSSAMAWSALALTERMLRALELTEDRGVMDRFAQLQADLQDYRQLYGQMCDHIASDDGEPGPESSILKVYISELLQRITEFNVEIAGEYGGVVGSFDLAGLTVDLHWMLMMARPVSIYAGTNEVQRDILAKNLLKMPGVPKA</sequence>
<dbReference type="GO" id="GO:0016627">
    <property type="term" value="F:oxidoreductase activity, acting on the CH-CH group of donors"/>
    <property type="evidence" value="ECO:0007669"/>
    <property type="project" value="InterPro"/>
</dbReference>
<evidence type="ECO:0000259" key="6">
    <source>
        <dbReference type="Pfam" id="PF00441"/>
    </source>
</evidence>
<dbReference type="SUPFAM" id="SSF56645">
    <property type="entry name" value="Acyl-CoA dehydrogenase NM domain-like"/>
    <property type="match status" value="2"/>
</dbReference>
<feature type="domain" description="Acyl-CoA oxidase/dehydrogenase middle" evidence="7">
    <location>
        <begin position="523"/>
        <end position="615"/>
    </location>
</feature>
<dbReference type="InterPro" id="IPR036250">
    <property type="entry name" value="AcylCo_DH-like_C"/>
</dbReference>
<dbReference type="EMBL" id="DRFO01000035">
    <property type="protein sequence ID" value="HDZ57814.1"/>
    <property type="molecule type" value="Genomic_DNA"/>
</dbReference>
<evidence type="ECO:0000256" key="5">
    <source>
        <dbReference type="ARBA" id="ARBA00023002"/>
    </source>
</evidence>
<dbReference type="Proteomes" id="UP000885703">
    <property type="component" value="Unassembled WGS sequence"/>
</dbReference>
<dbReference type="SUPFAM" id="SSF47203">
    <property type="entry name" value="Acyl-CoA dehydrogenase C-terminal domain-like"/>
    <property type="match status" value="2"/>
</dbReference>
<dbReference type="Pfam" id="PF00441">
    <property type="entry name" value="Acyl-CoA_dh_1"/>
    <property type="match status" value="2"/>
</dbReference>
<dbReference type="PANTHER" id="PTHR43292">
    <property type="entry name" value="ACYL-COA DEHYDROGENASE"/>
    <property type="match status" value="1"/>
</dbReference>
<comment type="cofactor">
    <cofactor evidence="1">
        <name>FAD</name>
        <dbReference type="ChEBI" id="CHEBI:57692"/>
    </cofactor>
</comment>
<dbReference type="Pfam" id="PF02771">
    <property type="entry name" value="Acyl-CoA_dh_N"/>
    <property type="match status" value="2"/>
</dbReference>
<keyword evidence="4" id="KW-0274">FAD</keyword>
<feature type="domain" description="Acyl-CoA dehydrogenase/oxidase N-terminal" evidence="8">
    <location>
        <begin position="440"/>
        <end position="515"/>
    </location>
</feature>
<dbReference type="InterPro" id="IPR006091">
    <property type="entry name" value="Acyl-CoA_Oxase/DH_mid-dom"/>
</dbReference>
<reference evidence="9" key="1">
    <citation type="journal article" date="2020" name="mSystems">
        <title>Genome- and Community-Level Interaction Insights into Carbon Utilization and Element Cycling Functions of Hydrothermarchaeota in Hydrothermal Sediment.</title>
        <authorList>
            <person name="Zhou Z."/>
            <person name="Liu Y."/>
            <person name="Xu W."/>
            <person name="Pan J."/>
            <person name="Luo Z.H."/>
            <person name="Li M."/>
        </authorList>
    </citation>
    <scope>NUCLEOTIDE SEQUENCE [LARGE SCALE GENOMIC DNA]</scope>
    <source>
        <strain evidence="9">HyVt-324</strain>
    </source>
</reference>
<evidence type="ECO:0000256" key="4">
    <source>
        <dbReference type="ARBA" id="ARBA00022827"/>
    </source>
</evidence>
<dbReference type="InterPro" id="IPR037069">
    <property type="entry name" value="AcylCoA_DH/ox_N_sf"/>
</dbReference>
<gene>
    <name evidence="9" type="ORF">ENH64_15270</name>
</gene>
<evidence type="ECO:0000256" key="2">
    <source>
        <dbReference type="ARBA" id="ARBA00009347"/>
    </source>
</evidence>
<evidence type="ECO:0000313" key="9">
    <source>
        <dbReference type="EMBL" id="HDZ57814.1"/>
    </source>
</evidence>
<dbReference type="Gene3D" id="1.10.540.10">
    <property type="entry name" value="Acyl-CoA dehydrogenase/oxidase, N-terminal domain"/>
    <property type="match status" value="2"/>
</dbReference>